<keyword evidence="2" id="KW-0732">Signal</keyword>
<dbReference type="Gene3D" id="2.60.40.10">
    <property type="entry name" value="Immunoglobulins"/>
    <property type="match status" value="2"/>
</dbReference>
<evidence type="ECO:0000256" key="4">
    <source>
        <dbReference type="ARBA" id="ARBA00023180"/>
    </source>
</evidence>
<dbReference type="EMBL" id="KV922911">
    <property type="protein sequence ID" value="PIO41120.1"/>
    <property type="molecule type" value="Genomic_DNA"/>
</dbReference>
<keyword evidence="3" id="KW-0472">Membrane</keyword>
<accession>A0A2G9SLS2</accession>
<dbReference type="PANTHER" id="PTHR12080">
    <property type="entry name" value="SIGNALING LYMPHOCYTIC ACTIVATION MOLECULE"/>
    <property type="match status" value="1"/>
</dbReference>
<keyword evidence="7" id="KW-1185">Reference proteome</keyword>
<evidence type="ECO:0000256" key="3">
    <source>
        <dbReference type="ARBA" id="ARBA00023136"/>
    </source>
</evidence>
<dbReference type="AlphaFoldDB" id="A0A2G9SLS2"/>
<comment type="subcellular location">
    <subcellularLocation>
        <location evidence="1">Membrane</location>
    </subcellularLocation>
</comment>
<evidence type="ECO:0000259" key="5">
    <source>
        <dbReference type="SMART" id="SM00409"/>
    </source>
</evidence>
<evidence type="ECO:0000256" key="1">
    <source>
        <dbReference type="ARBA" id="ARBA00004370"/>
    </source>
</evidence>
<dbReference type="InterPro" id="IPR015631">
    <property type="entry name" value="CD2/SLAM_rcpt"/>
</dbReference>
<feature type="non-terminal residue" evidence="6">
    <location>
        <position position="213"/>
    </location>
</feature>
<evidence type="ECO:0000313" key="6">
    <source>
        <dbReference type="EMBL" id="PIO41120.1"/>
    </source>
</evidence>
<evidence type="ECO:0000313" key="7">
    <source>
        <dbReference type="Proteomes" id="UP000228934"/>
    </source>
</evidence>
<name>A0A2G9SLS2_AQUCT</name>
<protein>
    <recommendedName>
        <fullName evidence="5">Immunoglobulin domain-containing protein</fullName>
    </recommendedName>
</protein>
<feature type="domain" description="Immunoglobulin" evidence="5">
    <location>
        <begin position="1"/>
        <end position="95"/>
    </location>
</feature>
<dbReference type="InterPro" id="IPR003599">
    <property type="entry name" value="Ig_sub"/>
</dbReference>
<sequence length="213" mass="23145">MSGTIGGRVTLHVDLADIEYISWVASNPDVKFLAKTEPGKPAATRHPAFIGRAKATADGSLVIISLTKEDQGQYTANVQRFKLGQCLQKFNLRVFGVSSSESCAEWINVSGVEGGEATLPLDLTGFTSITWVTFNDLVHFAVTEPGKPVVIQDDRYKGRLNVTTNGSLIISGLTREDQGTYGSYTLAPTSLQCAQLYNFTVLGKLLQFSRCYV</sequence>
<dbReference type="PANTHER" id="PTHR12080:SF55">
    <property type="entry name" value="LYMPHOCYTE FUNCTION-ASSOCIATED ANTIGEN 3"/>
    <property type="match status" value="1"/>
</dbReference>
<evidence type="ECO:0000256" key="2">
    <source>
        <dbReference type="ARBA" id="ARBA00022729"/>
    </source>
</evidence>
<dbReference type="OrthoDB" id="9835793at2759"/>
<dbReference type="SMART" id="SM00409">
    <property type="entry name" value="IG"/>
    <property type="match status" value="2"/>
</dbReference>
<feature type="domain" description="Immunoglobulin" evidence="5">
    <location>
        <begin position="106"/>
        <end position="202"/>
    </location>
</feature>
<keyword evidence="4" id="KW-0325">Glycoprotein</keyword>
<gene>
    <name evidence="6" type="ORF">AB205_0067680</name>
</gene>
<dbReference type="Proteomes" id="UP000228934">
    <property type="component" value="Unassembled WGS sequence"/>
</dbReference>
<dbReference type="InterPro" id="IPR013783">
    <property type="entry name" value="Ig-like_fold"/>
</dbReference>
<dbReference type="GO" id="GO:0016020">
    <property type="term" value="C:membrane"/>
    <property type="evidence" value="ECO:0007669"/>
    <property type="project" value="UniProtKB-SubCell"/>
</dbReference>
<dbReference type="SUPFAM" id="SSF48726">
    <property type="entry name" value="Immunoglobulin"/>
    <property type="match status" value="2"/>
</dbReference>
<proteinExistence type="predicted"/>
<dbReference type="InterPro" id="IPR036179">
    <property type="entry name" value="Ig-like_dom_sf"/>
</dbReference>
<reference evidence="7" key="1">
    <citation type="journal article" date="2017" name="Nat. Commun.">
        <title>The North American bullfrog draft genome provides insight into hormonal regulation of long noncoding RNA.</title>
        <authorList>
            <person name="Hammond S.A."/>
            <person name="Warren R.L."/>
            <person name="Vandervalk B.P."/>
            <person name="Kucuk E."/>
            <person name="Khan H."/>
            <person name="Gibb E.A."/>
            <person name="Pandoh P."/>
            <person name="Kirk H."/>
            <person name="Zhao Y."/>
            <person name="Jones M."/>
            <person name="Mungall A.J."/>
            <person name="Coope R."/>
            <person name="Pleasance S."/>
            <person name="Moore R.A."/>
            <person name="Holt R.A."/>
            <person name="Round J.M."/>
            <person name="Ohora S."/>
            <person name="Walle B.V."/>
            <person name="Veldhoen N."/>
            <person name="Helbing C.C."/>
            <person name="Birol I."/>
        </authorList>
    </citation>
    <scope>NUCLEOTIDE SEQUENCE [LARGE SCALE GENOMIC DNA]</scope>
</reference>
<organism evidence="6 7">
    <name type="scientific">Aquarana catesbeiana</name>
    <name type="common">American bullfrog</name>
    <name type="synonym">Rana catesbeiana</name>
    <dbReference type="NCBI Taxonomy" id="8400"/>
    <lineage>
        <taxon>Eukaryota</taxon>
        <taxon>Metazoa</taxon>
        <taxon>Chordata</taxon>
        <taxon>Craniata</taxon>
        <taxon>Vertebrata</taxon>
        <taxon>Euteleostomi</taxon>
        <taxon>Amphibia</taxon>
        <taxon>Batrachia</taxon>
        <taxon>Anura</taxon>
        <taxon>Neobatrachia</taxon>
        <taxon>Ranoidea</taxon>
        <taxon>Ranidae</taxon>
        <taxon>Aquarana</taxon>
    </lineage>
</organism>